<protein>
    <submittedName>
        <fullName evidence="2">Uncharacterized protein</fullName>
    </submittedName>
</protein>
<dbReference type="Proteomes" id="UP000298652">
    <property type="component" value="Chromosome 5"/>
</dbReference>
<feature type="region of interest" description="Disordered" evidence="1">
    <location>
        <begin position="1"/>
        <end position="41"/>
    </location>
</feature>
<organism evidence="2 3">
    <name type="scientific">Setaria viridis</name>
    <name type="common">Green bristlegrass</name>
    <name type="synonym">Setaria italica subsp. viridis</name>
    <dbReference type="NCBI Taxonomy" id="4556"/>
    <lineage>
        <taxon>Eukaryota</taxon>
        <taxon>Viridiplantae</taxon>
        <taxon>Streptophyta</taxon>
        <taxon>Embryophyta</taxon>
        <taxon>Tracheophyta</taxon>
        <taxon>Spermatophyta</taxon>
        <taxon>Magnoliopsida</taxon>
        <taxon>Liliopsida</taxon>
        <taxon>Poales</taxon>
        <taxon>Poaceae</taxon>
        <taxon>PACMAD clade</taxon>
        <taxon>Panicoideae</taxon>
        <taxon>Panicodae</taxon>
        <taxon>Paniceae</taxon>
        <taxon>Cenchrinae</taxon>
        <taxon>Setaria</taxon>
    </lineage>
</organism>
<dbReference type="Gramene" id="TKW17598">
    <property type="protein sequence ID" value="TKW17598"/>
    <property type="gene ID" value="SEVIR_5G378266v2"/>
</dbReference>
<keyword evidence="3" id="KW-1185">Reference proteome</keyword>
<evidence type="ECO:0000256" key="1">
    <source>
        <dbReference type="SAM" id="MobiDB-lite"/>
    </source>
</evidence>
<proteinExistence type="predicted"/>
<name>A0A4U6UMU6_SETVI</name>
<gene>
    <name evidence="2" type="ORF">SEVIR_5G378266v2</name>
</gene>
<evidence type="ECO:0000313" key="2">
    <source>
        <dbReference type="EMBL" id="TKW17598.1"/>
    </source>
</evidence>
<dbReference type="AlphaFoldDB" id="A0A4U6UMU6"/>
<dbReference type="EMBL" id="CM016556">
    <property type="protein sequence ID" value="TKW17598.1"/>
    <property type="molecule type" value="Genomic_DNA"/>
</dbReference>
<evidence type="ECO:0000313" key="3">
    <source>
        <dbReference type="Proteomes" id="UP000298652"/>
    </source>
</evidence>
<accession>A0A4U6UMU6</accession>
<reference evidence="2" key="1">
    <citation type="submission" date="2019-03" db="EMBL/GenBank/DDBJ databases">
        <title>WGS assembly of Setaria viridis.</title>
        <authorList>
            <person name="Huang P."/>
            <person name="Jenkins J."/>
            <person name="Grimwood J."/>
            <person name="Barry K."/>
            <person name="Healey A."/>
            <person name="Mamidi S."/>
            <person name="Sreedasyam A."/>
            <person name="Shu S."/>
            <person name="Feldman M."/>
            <person name="Wu J."/>
            <person name="Yu Y."/>
            <person name="Chen C."/>
            <person name="Johnson J."/>
            <person name="Rokhsar D."/>
            <person name="Baxter I."/>
            <person name="Schmutz J."/>
            <person name="Brutnell T."/>
            <person name="Kellogg E."/>
        </authorList>
    </citation>
    <scope>NUCLEOTIDE SEQUENCE [LARGE SCALE GENOMIC DNA]</scope>
</reference>
<sequence length="143" mass="15642">MEEVEATNRRRPPASRRFGSTPWSSTTPARLKHADPYTSASSRPVAQLCAIAPGDGAAAASVAVALPQRNPAIRTQTHTAASCILHRCRHRLLCSLLHPHSVRTARSGCLPPNTTVPHLLALCRWIHNARYRQSIRHIYTTGG</sequence>